<gene>
    <name evidence="2" type="ordered locus">NEQ025</name>
</gene>
<accession>Q74MH0</accession>
<dbReference type="Gene3D" id="3.90.550.10">
    <property type="entry name" value="Spore Coat Polysaccharide Biosynthesis Protein SpsA, Chain A"/>
    <property type="match status" value="1"/>
</dbReference>
<evidence type="ECO:0000259" key="1">
    <source>
        <dbReference type="Pfam" id="PF00483"/>
    </source>
</evidence>
<dbReference type="BioCyc" id="NEQU228908:GJB6-27-MONOMER"/>
<dbReference type="PANTHER" id="PTHR42883">
    <property type="entry name" value="GLUCOSE-1-PHOSPHATE THYMIDYLTRANSFERASE"/>
    <property type="match status" value="1"/>
</dbReference>
<dbReference type="Pfam" id="PF00483">
    <property type="entry name" value="NTP_transferase"/>
    <property type="match status" value="1"/>
</dbReference>
<dbReference type="AlphaFoldDB" id="Q74MH0"/>
<dbReference type="Proteomes" id="UP000000578">
    <property type="component" value="Chromosome"/>
</dbReference>
<keyword evidence="3" id="KW-1185">Reference proteome</keyword>
<dbReference type="STRING" id="228908.NEQ025"/>
<organism evidence="2 3">
    <name type="scientific">Nanoarchaeum equitans (strain Kin4-M)</name>
    <dbReference type="NCBI Taxonomy" id="228908"/>
    <lineage>
        <taxon>Archaea</taxon>
        <taxon>Nanobdellota</taxon>
        <taxon>Candidatus Nanoarchaeia</taxon>
        <taxon>Nanoarchaeales</taxon>
        <taxon>Nanoarchaeaceae</taxon>
        <taxon>Nanoarchaeum</taxon>
    </lineage>
</organism>
<protein>
    <submittedName>
        <fullName evidence="2">NEQ025</fullName>
    </submittedName>
</protein>
<dbReference type="EnsemblBacteria" id="AAR38880">
    <property type="protein sequence ID" value="AAR38880"/>
    <property type="gene ID" value="NEQ025"/>
</dbReference>
<dbReference type="EMBL" id="AE017199">
    <property type="protein sequence ID" value="AAR38880.1"/>
    <property type="molecule type" value="Genomic_DNA"/>
</dbReference>
<feature type="domain" description="Nucleotidyl transferase" evidence="1">
    <location>
        <begin position="6"/>
        <end position="247"/>
    </location>
</feature>
<proteinExistence type="predicted"/>
<name>Q74MH0_NANEQ</name>
<dbReference type="PANTHER" id="PTHR42883:SF2">
    <property type="entry name" value="THYMIDYLYLTRANSFERASE"/>
    <property type="match status" value="1"/>
</dbReference>
<dbReference type="SUPFAM" id="SSF53448">
    <property type="entry name" value="Nucleotide-diphospho-sugar transferases"/>
    <property type="match status" value="1"/>
</dbReference>
<reference evidence="2 3" key="1">
    <citation type="journal article" date="2003" name="Proc. Natl. Acad. Sci. U.S.A.">
        <title>The genome of Nanoarchaeum equitans: insights into early archaeal evolution and derived parasitism.</title>
        <authorList>
            <person name="Waters E."/>
            <person name="Hohn M.J."/>
            <person name="Ahel I."/>
            <person name="Graham D.E."/>
            <person name="Adams M.D."/>
            <person name="Barnstead M."/>
            <person name="Beeson K.Y."/>
            <person name="Bibbs L."/>
            <person name="Bolanos R."/>
            <person name="Keller M."/>
            <person name="Kretz K."/>
            <person name="Lin X."/>
            <person name="Mathur E."/>
            <person name="Ni J."/>
            <person name="Podar M."/>
            <person name="Richardson T."/>
            <person name="Sutton G.G."/>
            <person name="Simon M."/>
            <person name="Soll D."/>
            <person name="Stetter K.O."/>
            <person name="Short J.M."/>
            <person name="Noordewier M."/>
        </authorList>
    </citation>
    <scope>NUCLEOTIDE SEQUENCE [LARGE SCALE GENOMIC DNA]</scope>
    <source>
        <strain evidence="2 3">Kin4-M</strain>
    </source>
</reference>
<dbReference type="InterPro" id="IPR005835">
    <property type="entry name" value="NTP_transferase_dom"/>
</dbReference>
<evidence type="ECO:0000313" key="3">
    <source>
        <dbReference type="Proteomes" id="UP000000578"/>
    </source>
</evidence>
<dbReference type="CDD" id="cd04181">
    <property type="entry name" value="NTP_transferase"/>
    <property type="match status" value="1"/>
</dbReference>
<evidence type="ECO:0000313" key="2">
    <source>
        <dbReference type="EMBL" id="AAR38880.1"/>
    </source>
</evidence>
<dbReference type="InterPro" id="IPR029044">
    <property type="entry name" value="Nucleotide-diphossugar_trans"/>
</dbReference>
<sequence>MKDLSVIILSGGFATRLKPLSEYIPKPLLPIGGVPIINYILQRVIELNPERIIISVNKKFENHFRYWLKTLENDKIELIVTPIKDVKELKGAIWDLNYSIKEAWINENLLVVAGDNLFDFNLRKLIRIMRENKSFALALYDVKNLELAKRYGVVKLKSNKIIDFKEKPEKPESTLVSTAIYAIPKEKLSLIDEYIENPNNEKDKLGKLIEWLLYTKNEPVYGIIYEGNWFDIGSLDEYIRANKFVEKTGWNNRFLWP</sequence>
<dbReference type="KEGG" id="neq:NEQ025"/>
<dbReference type="HOGENOM" id="CLU_029499_2_1_2"/>